<dbReference type="Proteomes" id="UP000827483">
    <property type="component" value="Segment"/>
</dbReference>
<dbReference type="EMBL" id="MZ130493">
    <property type="protein sequence ID" value="QWM90788.2"/>
    <property type="molecule type" value="Genomic_DNA"/>
</dbReference>
<organism evidence="1 2">
    <name type="scientific">uncultured phage cr105_1</name>
    <dbReference type="NCBI Taxonomy" id="2986415"/>
    <lineage>
        <taxon>Viruses</taxon>
        <taxon>Duplodnaviria</taxon>
        <taxon>Heunggongvirae</taxon>
        <taxon>Uroviricota</taxon>
        <taxon>Caudoviricetes</taxon>
        <taxon>Crassvirales</taxon>
        <taxon>Suoliviridae</taxon>
        <taxon>Loutivirinae</taxon>
        <taxon>Buchavirus</taxon>
        <taxon>Buchavirus intestinalis</taxon>
    </lineage>
</organism>
<accession>A0AAE7S0U1</accession>
<sequence>MKTLLYNPIFINPQAYIVFPNLCGGLKQEIDSVIEPAIFDGKIEVKTIANGDIKLVRYYSNTNKIDLSEFKDSWIRINLYTDLGAVVLGEWKLQVSTPVPPEVDYIALIRNTTLIQNKTLIKNNYGKDI</sequence>
<evidence type="ECO:0000313" key="2">
    <source>
        <dbReference type="Proteomes" id="UP000827483"/>
    </source>
</evidence>
<reference evidence="1 2" key="1">
    <citation type="submission" date="2021-04" db="EMBL/GenBank/DDBJ databases">
        <authorList>
            <person name="Shkoporov A.N."/>
            <person name="Stockdale S.R."/>
            <person name="Guerin E."/>
            <person name="Ross R.P."/>
            <person name="Hill C."/>
        </authorList>
    </citation>
    <scope>NUCLEOTIDE SEQUENCE [LARGE SCALE GENOMIC DNA]</scope>
    <source>
        <strain evidence="2">cr105_1</strain>
    </source>
</reference>
<proteinExistence type="predicted"/>
<keyword evidence="2" id="KW-1185">Reference proteome</keyword>
<name>A0AAE7S0U1_9CAUD</name>
<gene>
    <name evidence="1" type="primary">gp_72818</name>
</gene>
<protein>
    <submittedName>
        <fullName evidence="1">Uncharacterized protein</fullName>
    </submittedName>
</protein>
<evidence type="ECO:0000313" key="1">
    <source>
        <dbReference type="EMBL" id="QWM90788.2"/>
    </source>
</evidence>